<dbReference type="PANTHER" id="PTHR36486:SF2">
    <property type="entry name" value="OS01G0977800 PROTEIN"/>
    <property type="match status" value="1"/>
</dbReference>
<reference evidence="2 3" key="2">
    <citation type="submission" date="2020-07" db="EMBL/GenBank/DDBJ databases">
        <title>Genome assembly of wild tea tree DASZ reveals pedigree and selection history of tea varieties.</title>
        <authorList>
            <person name="Zhang W."/>
        </authorList>
    </citation>
    <scope>NUCLEOTIDE SEQUENCE [LARGE SCALE GENOMIC DNA]</scope>
    <source>
        <strain evidence="3">cv. G240</strain>
        <tissue evidence="2">Leaf</tissue>
    </source>
</reference>
<protein>
    <submittedName>
        <fullName evidence="2">Uncharacterized protein</fullName>
    </submittedName>
</protein>
<proteinExistence type="predicted"/>
<name>A0A7J7HRC3_CAMSI</name>
<evidence type="ECO:0000313" key="3">
    <source>
        <dbReference type="Proteomes" id="UP000593564"/>
    </source>
</evidence>
<dbReference type="InterPro" id="IPR053057">
    <property type="entry name" value="XLG_GTP-binding"/>
</dbReference>
<feature type="compositionally biased region" description="Basic and acidic residues" evidence="1">
    <location>
        <begin position="22"/>
        <end position="42"/>
    </location>
</feature>
<evidence type="ECO:0000313" key="2">
    <source>
        <dbReference type="EMBL" id="KAF5954564.1"/>
    </source>
</evidence>
<reference evidence="3" key="1">
    <citation type="journal article" date="2020" name="Nat. Commun.">
        <title>Genome assembly of wild tea tree DASZ reveals pedigree and selection history of tea varieties.</title>
        <authorList>
            <person name="Zhang W."/>
            <person name="Zhang Y."/>
            <person name="Qiu H."/>
            <person name="Guo Y."/>
            <person name="Wan H."/>
            <person name="Zhang X."/>
            <person name="Scossa F."/>
            <person name="Alseekh S."/>
            <person name="Zhang Q."/>
            <person name="Wang P."/>
            <person name="Xu L."/>
            <person name="Schmidt M.H."/>
            <person name="Jia X."/>
            <person name="Li D."/>
            <person name="Zhu A."/>
            <person name="Guo F."/>
            <person name="Chen W."/>
            <person name="Ni D."/>
            <person name="Usadel B."/>
            <person name="Fernie A.R."/>
            <person name="Wen W."/>
        </authorList>
    </citation>
    <scope>NUCLEOTIDE SEQUENCE [LARGE SCALE GENOMIC DNA]</scope>
    <source>
        <strain evidence="3">cv. G240</strain>
    </source>
</reference>
<accession>A0A7J7HRC3</accession>
<feature type="region of interest" description="Disordered" evidence="1">
    <location>
        <begin position="22"/>
        <end position="46"/>
    </location>
</feature>
<dbReference type="EMBL" id="JACBKZ010000003">
    <property type="protein sequence ID" value="KAF5954564.1"/>
    <property type="molecule type" value="Genomic_DNA"/>
</dbReference>
<organism evidence="2 3">
    <name type="scientific">Camellia sinensis</name>
    <name type="common">Tea plant</name>
    <name type="synonym">Thea sinensis</name>
    <dbReference type="NCBI Taxonomy" id="4442"/>
    <lineage>
        <taxon>Eukaryota</taxon>
        <taxon>Viridiplantae</taxon>
        <taxon>Streptophyta</taxon>
        <taxon>Embryophyta</taxon>
        <taxon>Tracheophyta</taxon>
        <taxon>Spermatophyta</taxon>
        <taxon>Magnoliopsida</taxon>
        <taxon>eudicotyledons</taxon>
        <taxon>Gunneridae</taxon>
        <taxon>Pentapetalae</taxon>
        <taxon>asterids</taxon>
        <taxon>Ericales</taxon>
        <taxon>Theaceae</taxon>
        <taxon>Camellia</taxon>
    </lineage>
</organism>
<keyword evidence="3" id="KW-1185">Reference proteome</keyword>
<dbReference type="PANTHER" id="PTHR36486">
    <property type="entry name" value="OS01G0977800 PROTEIN"/>
    <property type="match status" value="1"/>
</dbReference>
<evidence type="ECO:0000256" key="1">
    <source>
        <dbReference type="SAM" id="MobiDB-lite"/>
    </source>
</evidence>
<sequence length="159" mass="17577">MYLGIPDDSVNLTFGDLADVKPEKRKSGPLEPIKELNPKKQEPATLTKLPSLDFSRGFLGASHHHVAAAEDFASHRGGGENHHHHNQHVDHHRGYNSSSPRRHAKETSMAYDDMSVFSTSPYRQGGGGGGGRRRPGIPHSNICTVCSNYIYICRHRCLV</sequence>
<gene>
    <name evidence="2" type="ORF">HYC85_007420</name>
</gene>
<feature type="region of interest" description="Disordered" evidence="1">
    <location>
        <begin position="75"/>
        <end position="137"/>
    </location>
</feature>
<feature type="compositionally biased region" description="Basic and acidic residues" evidence="1">
    <location>
        <begin position="75"/>
        <end position="93"/>
    </location>
</feature>
<dbReference type="Proteomes" id="UP000593564">
    <property type="component" value="Unassembled WGS sequence"/>
</dbReference>
<dbReference type="AlphaFoldDB" id="A0A7J7HRC3"/>
<comment type="caution">
    <text evidence="2">The sequence shown here is derived from an EMBL/GenBank/DDBJ whole genome shotgun (WGS) entry which is preliminary data.</text>
</comment>